<proteinExistence type="predicted"/>
<protein>
    <submittedName>
        <fullName evidence="1">Uncharacterized protein</fullName>
    </submittedName>
</protein>
<sequence>MEANNKAGKPIDLKQAIKLTKEFRDKNPKATKAEFYSLDELNSLLNGAAGLRIYYGADNGQSKLVLVGVDKDGRDLLPAAEGTTGQAVPAVGSKLLSDGQPCPTVCDPNSPLSN</sequence>
<dbReference type="RefSeq" id="WP_345267859.1">
    <property type="nucleotide sequence ID" value="NZ_BAABHB010000004.1"/>
</dbReference>
<name>A0ABP8KGN8_9BACT</name>
<evidence type="ECO:0000313" key="2">
    <source>
        <dbReference type="Proteomes" id="UP001500936"/>
    </source>
</evidence>
<organism evidence="1 2">
    <name type="scientific">Nibrella viscosa</name>
    <dbReference type="NCBI Taxonomy" id="1084524"/>
    <lineage>
        <taxon>Bacteria</taxon>
        <taxon>Pseudomonadati</taxon>
        <taxon>Bacteroidota</taxon>
        <taxon>Cytophagia</taxon>
        <taxon>Cytophagales</taxon>
        <taxon>Spirosomataceae</taxon>
        <taxon>Nibrella</taxon>
    </lineage>
</organism>
<accession>A0ABP8KGN8</accession>
<gene>
    <name evidence="1" type="ORF">GCM10023187_26600</name>
</gene>
<reference evidence="2" key="1">
    <citation type="journal article" date="2019" name="Int. J. Syst. Evol. Microbiol.">
        <title>The Global Catalogue of Microorganisms (GCM) 10K type strain sequencing project: providing services to taxonomists for standard genome sequencing and annotation.</title>
        <authorList>
            <consortium name="The Broad Institute Genomics Platform"/>
            <consortium name="The Broad Institute Genome Sequencing Center for Infectious Disease"/>
            <person name="Wu L."/>
            <person name="Ma J."/>
        </authorList>
    </citation>
    <scope>NUCLEOTIDE SEQUENCE [LARGE SCALE GENOMIC DNA]</scope>
    <source>
        <strain evidence="2">JCM 17925</strain>
    </source>
</reference>
<dbReference type="EMBL" id="BAABHB010000004">
    <property type="protein sequence ID" value="GAA4406747.1"/>
    <property type="molecule type" value="Genomic_DNA"/>
</dbReference>
<keyword evidence="2" id="KW-1185">Reference proteome</keyword>
<dbReference type="Proteomes" id="UP001500936">
    <property type="component" value="Unassembled WGS sequence"/>
</dbReference>
<comment type="caution">
    <text evidence="1">The sequence shown here is derived from an EMBL/GenBank/DDBJ whole genome shotgun (WGS) entry which is preliminary data.</text>
</comment>
<evidence type="ECO:0000313" key="1">
    <source>
        <dbReference type="EMBL" id="GAA4406747.1"/>
    </source>
</evidence>